<evidence type="ECO:0000313" key="1">
    <source>
        <dbReference type="EMBL" id="SFE35014.1"/>
    </source>
</evidence>
<dbReference type="EMBL" id="FONT01000001">
    <property type="protein sequence ID" value="SFE35014.1"/>
    <property type="molecule type" value="Genomic_DNA"/>
</dbReference>
<dbReference type="Proteomes" id="UP000199516">
    <property type="component" value="Unassembled WGS sequence"/>
</dbReference>
<dbReference type="Pfam" id="PF13030">
    <property type="entry name" value="DUF3891"/>
    <property type="match status" value="1"/>
</dbReference>
<dbReference type="RefSeq" id="WP_091656746.1">
    <property type="nucleotide sequence ID" value="NZ_FONT01000001.1"/>
</dbReference>
<organism evidence="1 2">
    <name type="scientific">Alteribacillus iranensis</name>
    <dbReference type="NCBI Taxonomy" id="930128"/>
    <lineage>
        <taxon>Bacteria</taxon>
        <taxon>Bacillati</taxon>
        <taxon>Bacillota</taxon>
        <taxon>Bacilli</taxon>
        <taxon>Bacillales</taxon>
        <taxon>Bacillaceae</taxon>
        <taxon>Alteribacillus</taxon>
    </lineage>
</organism>
<proteinExistence type="predicted"/>
<protein>
    <recommendedName>
        <fullName evidence="3">DUF3891 domain-containing protein</fullName>
    </recommendedName>
</protein>
<reference evidence="1 2" key="1">
    <citation type="submission" date="2016-10" db="EMBL/GenBank/DDBJ databases">
        <authorList>
            <person name="de Groot N.N."/>
        </authorList>
    </citation>
    <scope>NUCLEOTIDE SEQUENCE [LARGE SCALE GENOMIC DNA]</scope>
    <source>
        <strain evidence="1 2">DSM 23995</strain>
    </source>
</reference>
<evidence type="ECO:0000313" key="2">
    <source>
        <dbReference type="Proteomes" id="UP000199516"/>
    </source>
</evidence>
<dbReference type="InterPro" id="IPR024992">
    <property type="entry name" value="DUF3891"/>
</dbReference>
<dbReference type="AlphaFoldDB" id="A0A1I1ZTA2"/>
<name>A0A1I1ZTA2_9BACI</name>
<dbReference type="OrthoDB" id="190426at2"/>
<dbReference type="STRING" id="930128.SAMN05192532_101437"/>
<gene>
    <name evidence="1" type="ORF">SAMN05192532_101437</name>
</gene>
<keyword evidence="2" id="KW-1185">Reference proteome</keyword>
<sequence>MIVNDFGDYYELIDQHEHARVSWCLAKEWGDAALEKEPLYEEVLQAIRHHDRAWIPLDQSPTINMEKGAPHSFTDYPETKKLAAYQKGIEEVTAMHKYSGLLVSLHYSSFFGESSSKEGQIFLRSEEKRQKWLRKELIEEEMEGRKEEWHLSLLQFCDDLSLYACMNKPGAAKEEEINWFKHGFRHTFPFLNEDVIYPLYRTNQEITLQPFPLKRRVTVSIQGKKVRKRTIERDGLEIAFANAESCERVLTFC</sequence>
<accession>A0A1I1ZTA2</accession>
<evidence type="ECO:0008006" key="3">
    <source>
        <dbReference type="Google" id="ProtNLM"/>
    </source>
</evidence>